<sequence>MACIETLYQDFSDNFQPDSFARGGGMTLDSPIWICAFANNQHDLSDITENPEESGFAKALEVANYRTVSIIDENGIVFTRVWCVEELYLTHLYSQKQKTEISTNDEEDKPREGQIWAIYTAYEHENDDGETKNAIGLVAGGTTVDGGDGSYIAAREAEFPMKRILNSICKRKDLNAEPFEAHENYDELNNAVKGAFACSLPALRGALEEGEEEWQEMIKVMSTSLTRDPMRFNFEDGYGWDDLETDAAIQLNDHLPCNIEGLELLYAPFGASFYNAVANFIENRATNLKSLEIWHSTCGTGKDAVLEASSNLARAIGRSNSIVKLELFQTDLIGSLSFLSWIEAFKENKSLRKITIAGLNNGYMIEDVDEDTYDEEDETVENPDDFRQRIYWKEGFFPNAMMTDEEDTRIKEASTCDIEIDQM</sequence>
<gene>
    <name evidence="1" type="ORF">CTEN210_11824</name>
</gene>
<evidence type="ECO:0000313" key="1">
    <source>
        <dbReference type="EMBL" id="GFH55348.1"/>
    </source>
</evidence>
<dbReference type="EMBL" id="BLLK01000047">
    <property type="protein sequence ID" value="GFH55348.1"/>
    <property type="molecule type" value="Genomic_DNA"/>
</dbReference>
<comment type="caution">
    <text evidence="1">The sequence shown here is derived from an EMBL/GenBank/DDBJ whole genome shotgun (WGS) entry which is preliminary data.</text>
</comment>
<dbReference type="Proteomes" id="UP001054902">
    <property type="component" value="Unassembled WGS sequence"/>
</dbReference>
<organism evidence="1 2">
    <name type="scientific">Chaetoceros tenuissimus</name>
    <dbReference type="NCBI Taxonomy" id="426638"/>
    <lineage>
        <taxon>Eukaryota</taxon>
        <taxon>Sar</taxon>
        <taxon>Stramenopiles</taxon>
        <taxon>Ochrophyta</taxon>
        <taxon>Bacillariophyta</taxon>
        <taxon>Coscinodiscophyceae</taxon>
        <taxon>Chaetocerotophycidae</taxon>
        <taxon>Chaetocerotales</taxon>
        <taxon>Chaetocerotaceae</taxon>
        <taxon>Chaetoceros</taxon>
    </lineage>
</organism>
<accession>A0AAD3D0D1</accession>
<protein>
    <submittedName>
        <fullName evidence="1">Uncharacterized protein</fullName>
    </submittedName>
</protein>
<proteinExistence type="predicted"/>
<evidence type="ECO:0000313" key="2">
    <source>
        <dbReference type="Proteomes" id="UP001054902"/>
    </source>
</evidence>
<name>A0AAD3D0D1_9STRA</name>
<dbReference type="AlphaFoldDB" id="A0AAD3D0D1"/>
<reference evidence="1 2" key="1">
    <citation type="journal article" date="2021" name="Sci. Rep.">
        <title>The genome of the diatom Chaetoceros tenuissimus carries an ancient integrated fragment of an extant virus.</title>
        <authorList>
            <person name="Hongo Y."/>
            <person name="Kimura K."/>
            <person name="Takaki Y."/>
            <person name="Yoshida Y."/>
            <person name="Baba S."/>
            <person name="Kobayashi G."/>
            <person name="Nagasaki K."/>
            <person name="Hano T."/>
            <person name="Tomaru Y."/>
        </authorList>
    </citation>
    <scope>NUCLEOTIDE SEQUENCE [LARGE SCALE GENOMIC DNA]</scope>
    <source>
        <strain evidence="1 2">NIES-3715</strain>
    </source>
</reference>
<keyword evidence="2" id="KW-1185">Reference proteome</keyword>